<dbReference type="GO" id="GO:0009228">
    <property type="term" value="P:thiamine biosynthetic process"/>
    <property type="evidence" value="ECO:0007669"/>
    <property type="project" value="InterPro"/>
</dbReference>
<dbReference type="SUPFAM" id="SSF102114">
    <property type="entry name" value="Radical SAM enzymes"/>
    <property type="match status" value="1"/>
</dbReference>
<protein>
    <submittedName>
        <fullName evidence="8">Thiazole biosynthesis protein thiH</fullName>
    </submittedName>
</protein>
<keyword evidence="2" id="KW-0004">4Fe-4S</keyword>
<dbReference type="SFLD" id="SFLDG01060">
    <property type="entry name" value="BATS_domain_containing"/>
    <property type="match status" value="1"/>
</dbReference>
<dbReference type="Pfam" id="PF04055">
    <property type="entry name" value="Radical_SAM"/>
    <property type="match status" value="1"/>
</dbReference>
<dbReference type="InterPro" id="IPR034428">
    <property type="entry name" value="ThiH/NoCL/HydG-like"/>
</dbReference>
<evidence type="ECO:0000256" key="1">
    <source>
        <dbReference type="ARBA" id="ARBA00001966"/>
    </source>
</evidence>
<dbReference type="EMBL" id="AP014564">
    <property type="protein sequence ID" value="BAV94956.1"/>
    <property type="molecule type" value="Genomic_DNA"/>
</dbReference>
<dbReference type="SFLD" id="SFLDS00029">
    <property type="entry name" value="Radical_SAM"/>
    <property type="match status" value="1"/>
</dbReference>
<evidence type="ECO:0000313" key="8">
    <source>
        <dbReference type="EMBL" id="BAV94956.1"/>
    </source>
</evidence>
<evidence type="ECO:0000313" key="9">
    <source>
        <dbReference type="Proteomes" id="UP000243197"/>
    </source>
</evidence>
<keyword evidence="6" id="KW-0411">Iron-sulfur</keyword>
<dbReference type="NCBIfam" id="TIGR02351">
    <property type="entry name" value="thiH"/>
    <property type="match status" value="1"/>
</dbReference>
<evidence type="ECO:0000256" key="2">
    <source>
        <dbReference type="ARBA" id="ARBA00022485"/>
    </source>
</evidence>
<dbReference type="SMART" id="SM00876">
    <property type="entry name" value="BATS"/>
    <property type="match status" value="1"/>
</dbReference>
<dbReference type="InterPro" id="IPR012726">
    <property type="entry name" value="ThiH"/>
</dbReference>
<organism evidence="8 9">
    <name type="scientific">Ichthyobacterium seriolicida</name>
    <dbReference type="NCBI Taxonomy" id="242600"/>
    <lineage>
        <taxon>Bacteria</taxon>
        <taxon>Pseudomonadati</taxon>
        <taxon>Bacteroidota</taxon>
        <taxon>Flavobacteriia</taxon>
        <taxon>Flavobacteriales</taxon>
        <taxon>Ichthyobacteriaceae</taxon>
        <taxon>Ichthyobacterium</taxon>
    </lineage>
</organism>
<dbReference type="GO" id="GO:0051539">
    <property type="term" value="F:4 iron, 4 sulfur cluster binding"/>
    <property type="evidence" value="ECO:0007669"/>
    <property type="project" value="UniProtKB-KW"/>
</dbReference>
<sequence>MIKNFKDIFDTYEFQDIEKSIYSKTEKDVEIALTKKSLDLEDFKALVSPSAKVYLKTMIEMSNRFTKERFGNTIQMYIPMYLSNECQNICTYCGFSMNVNIERKTLSEAEIIEEISMIKKMGYQHIVLLTGESNRTVGMEYFRRVIPLVKSHFSNISMEVQPLKEVEYRELIDLGVNTILIYQETYNRSRYKSHHPKGRKSNFDYRLETCDRLGRAGIHKIGLGVLIGLEDWRTDSFLCAMHLQYLERVYWKTRYSISFPRLKPCASQIPIKSVISEGELIQLICAYRIFNREVELSISTRERAAFRDVLIKTGITSASAESKTNPGGYSKGKEDSLEQFSISDHRSTDKFTEMIREQGYEPVFKDWDSVLQIN</sequence>
<proteinExistence type="predicted"/>
<keyword evidence="4" id="KW-0479">Metal-binding</keyword>
<dbReference type="PANTHER" id="PTHR43583">
    <property type="entry name" value="2-IMINOACETATE SYNTHASE"/>
    <property type="match status" value="1"/>
</dbReference>
<dbReference type="GO" id="GO:0005506">
    <property type="term" value="F:iron ion binding"/>
    <property type="evidence" value="ECO:0007669"/>
    <property type="project" value="InterPro"/>
</dbReference>
<keyword evidence="5" id="KW-0408">Iron</keyword>
<dbReference type="GO" id="GO:0003824">
    <property type="term" value="F:catalytic activity"/>
    <property type="evidence" value="ECO:0007669"/>
    <property type="project" value="InterPro"/>
</dbReference>
<comment type="cofactor">
    <cofactor evidence="1">
        <name>[4Fe-4S] cluster</name>
        <dbReference type="ChEBI" id="CHEBI:49883"/>
    </cofactor>
</comment>
<accession>A0A1J1E4I0</accession>
<dbReference type="KEGG" id="ise:JBKA6_0943"/>
<dbReference type="InterPro" id="IPR013785">
    <property type="entry name" value="Aldolase_TIM"/>
</dbReference>
<keyword evidence="9" id="KW-1185">Reference proteome</keyword>
<dbReference type="InterPro" id="IPR010722">
    <property type="entry name" value="BATS_dom"/>
</dbReference>
<dbReference type="InterPro" id="IPR058240">
    <property type="entry name" value="rSAM_sf"/>
</dbReference>
<dbReference type="SFLD" id="SFLDG01081">
    <property type="entry name" value="cleavage_of_the_Ca-Cb_bond_in"/>
    <property type="match status" value="1"/>
</dbReference>
<dbReference type="Proteomes" id="UP000243197">
    <property type="component" value="Chromosome"/>
</dbReference>
<reference evidence="8 9" key="1">
    <citation type="submission" date="2014-03" db="EMBL/GenBank/DDBJ databases">
        <title>complete genome sequence of Flavobacteriaceae bacterium JBKA-6.</title>
        <authorList>
            <person name="Takano T."/>
            <person name="Nakamura Y."/>
            <person name="Takuma S."/>
            <person name="Yasuike M."/>
            <person name="Matsuyama T."/>
            <person name="Sakai T."/>
            <person name="Fujiwara A."/>
            <person name="Kimoto K."/>
            <person name="Fukuda Y."/>
            <person name="Kondo H."/>
            <person name="Hirono I."/>
            <person name="Nakayasu C."/>
        </authorList>
    </citation>
    <scope>NUCLEOTIDE SEQUENCE [LARGE SCALE GENOMIC DNA]</scope>
    <source>
        <strain evidence="8 9">JBKA-6</strain>
    </source>
</reference>
<dbReference type="PROSITE" id="PS51918">
    <property type="entry name" value="RADICAL_SAM"/>
    <property type="match status" value="1"/>
</dbReference>
<dbReference type="CDD" id="cd01335">
    <property type="entry name" value="Radical_SAM"/>
    <property type="match status" value="1"/>
</dbReference>
<dbReference type="PANTHER" id="PTHR43583:SF1">
    <property type="entry name" value="2-IMINOACETATE SYNTHASE"/>
    <property type="match status" value="1"/>
</dbReference>
<evidence type="ECO:0000256" key="4">
    <source>
        <dbReference type="ARBA" id="ARBA00022723"/>
    </source>
</evidence>
<dbReference type="Pfam" id="PF06968">
    <property type="entry name" value="BATS"/>
    <property type="match status" value="1"/>
</dbReference>
<evidence type="ECO:0000256" key="3">
    <source>
        <dbReference type="ARBA" id="ARBA00022691"/>
    </source>
</evidence>
<gene>
    <name evidence="8" type="ORF">JBKA6_0943</name>
</gene>
<dbReference type="Gene3D" id="3.20.20.70">
    <property type="entry name" value="Aldolase class I"/>
    <property type="match status" value="1"/>
</dbReference>
<keyword evidence="3" id="KW-0949">S-adenosyl-L-methionine</keyword>
<feature type="domain" description="Radical SAM core" evidence="7">
    <location>
        <begin position="72"/>
        <end position="280"/>
    </location>
</feature>
<dbReference type="InterPro" id="IPR007197">
    <property type="entry name" value="rSAM"/>
</dbReference>
<evidence type="ECO:0000256" key="6">
    <source>
        <dbReference type="ARBA" id="ARBA00023014"/>
    </source>
</evidence>
<dbReference type="RefSeq" id="WP_317044154.1">
    <property type="nucleotide sequence ID" value="NZ_AP014564.1"/>
</dbReference>
<dbReference type="AlphaFoldDB" id="A0A1J1E4I0"/>
<name>A0A1J1E4I0_9FLAO</name>
<evidence type="ECO:0000259" key="7">
    <source>
        <dbReference type="PROSITE" id="PS51918"/>
    </source>
</evidence>
<dbReference type="SFLD" id="SFLDF00301">
    <property type="entry name" value="2-iminoacetate_synthase_(ThiH)"/>
    <property type="match status" value="1"/>
</dbReference>
<evidence type="ECO:0000256" key="5">
    <source>
        <dbReference type="ARBA" id="ARBA00023004"/>
    </source>
</evidence>